<dbReference type="GO" id="GO:0006284">
    <property type="term" value="P:base-excision repair"/>
    <property type="evidence" value="ECO:0007669"/>
    <property type="project" value="TreeGrafter"/>
</dbReference>
<dbReference type="KEGG" id="fwa:DCMF_05530"/>
<dbReference type="Proteomes" id="UP000323521">
    <property type="component" value="Chromosome"/>
</dbReference>
<dbReference type="InterPro" id="IPR036237">
    <property type="entry name" value="Xyl_isomerase-like_sf"/>
</dbReference>
<sequence length="288" mass="31696">MIKFGPAGNSDSFYEEGYKTTLDVPRWLYGRSLNAYEYQCTRGVRINRTFSQALAVQASRYHIALSIHAPYYINLASPDPAIQESSKQHLIKSLSAAKWMGATRVVFHPGAAAKLGRTDALQNALTLLEKIISDLDEELLEDCFLCPETMGKANQLGTVAEVLELCKLHPKIIPAVDFGHIHALGGGCLKDESHFIKVLEKIAHALGEETVKNLHVHFAPVEYTAAGEKKHCTLKEKEFGPDFYPFAKVIAEKGLTPTIICESAGTQAEDAAAFLSMYNSLKQNSLKS</sequence>
<dbReference type="GO" id="GO:0003677">
    <property type="term" value="F:DNA binding"/>
    <property type="evidence" value="ECO:0007669"/>
    <property type="project" value="InterPro"/>
</dbReference>
<keyword evidence="2" id="KW-0255">Endonuclease</keyword>
<dbReference type="InterPro" id="IPR013022">
    <property type="entry name" value="Xyl_isomerase-like_TIM-brl"/>
</dbReference>
<dbReference type="GO" id="GO:0008081">
    <property type="term" value="F:phosphoric diester hydrolase activity"/>
    <property type="evidence" value="ECO:0007669"/>
    <property type="project" value="TreeGrafter"/>
</dbReference>
<dbReference type="PANTHER" id="PTHR21445">
    <property type="entry name" value="ENDONUCLEASE IV ENDODEOXYRIBONUCLEASE IV"/>
    <property type="match status" value="1"/>
</dbReference>
<dbReference type="GO" id="GO:0008270">
    <property type="term" value="F:zinc ion binding"/>
    <property type="evidence" value="ECO:0007669"/>
    <property type="project" value="InterPro"/>
</dbReference>
<evidence type="ECO:0000259" key="1">
    <source>
        <dbReference type="Pfam" id="PF01261"/>
    </source>
</evidence>
<dbReference type="RefSeq" id="WP_148133504.1">
    <property type="nucleotide sequence ID" value="NZ_CP017634.1"/>
</dbReference>
<dbReference type="EMBL" id="CP017634">
    <property type="protein sequence ID" value="ATW24322.1"/>
    <property type="molecule type" value="Genomic_DNA"/>
</dbReference>
<feature type="domain" description="Xylose isomerase-like TIM barrel" evidence="1">
    <location>
        <begin position="52"/>
        <end position="275"/>
    </location>
</feature>
<keyword evidence="2" id="KW-0540">Nuclease</keyword>
<name>A0A3G1KPC9_FORW1</name>
<dbReference type="SMART" id="SM00518">
    <property type="entry name" value="AP2Ec"/>
    <property type="match status" value="1"/>
</dbReference>
<reference evidence="2 3" key="1">
    <citation type="submission" date="2016-10" db="EMBL/GenBank/DDBJ databases">
        <title>Complete Genome Sequence of Peptococcaceae strain DCMF.</title>
        <authorList>
            <person name="Edwards R.J."/>
            <person name="Holland S.I."/>
            <person name="Deshpande N.P."/>
            <person name="Wong Y.K."/>
            <person name="Ertan H."/>
            <person name="Manefield M."/>
            <person name="Russell T.L."/>
            <person name="Lee M.J."/>
        </authorList>
    </citation>
    <scope>NUCLEOTIDE SEQUENCE [LARGE SCALE GENOMIC DNA]</scope>
    <source>
        <strain evidence="2 3">DCMF</strain>
    </source>
</reference>
<evidence type="ECO:0000313" key="2">
    <source>
        <dbReference type="EMBL" id="ATW24322.1"/>
    </source>
</evidence>
<dbReference type="InterPro" id="IPR001719">
    <property type="entry name" value="AP_endonuc_2"/>
</dbReference>
<dbReference type="GO" id="GO:0003906">
    <property type="term" value="F:DNA-(apurinic or apyrimidinic site) endonuclease activity"/>
    <property type="evidence" value="ECO:0007669"/>
    <property type="project" value="TreeGrafter"/>
</dbReference>
<organism evidence="2 3">
    <name type="scientific">Formimonas warabiya</name>
    <dbReference type="NCBI Taxonomy" id="1761012"/>
    <lineage>
        <taxon>Bacteria</taxon>
        <taxon>Bacillati</taxon>
        <taxon>Bacillota</taxon>
        <taxon>Clostridia</taxon>
        <taxon>Eubacteriales</taxon>
        <taxon>Peptococcaceae</taxon>
        <taxon>Candidatus Formimonas</taxon>
    </lineage>
</organism>
<accession>A0A3G1KPC9</accession>
<dbReference type="OrthoDB" id="9805666at2"/>
<keyword evidence="2" id="KW-0378">Hydrolase</keyword>
<dbReference type="Gene3D" id="3.20.20.150">
    <property type="entry name" value="Divalent-metal-dependent TIM barrel enzymes"/>
    <property type="match status" value="1"/>
</dbReference>
<keyword evidence="3" id="KW-1185">Reference proteome</keyword>
<dbReference type="SUPFAM" id="SSF51658">
    <property type="entry name" value="Xylose isomerase-like"/>
    <property type="match status" value="1"/>
</dbReference>
<dbReference type="AlphaFoldDB" id="A0A3G1KPC9"/>
<proteinExistence type="predicted"/>
<dbReference type="PANTHER" id="PTHR21445:SF0">
    <property type="entry name" value="APURINIC-APYRIMIDINIC ENDONUCLEASE"/>
    <property type="match status" value="1"/>
</dbReference>
<gene>
    <name evidence="2" type="ORF">DCMF_05530</name>
</gene>
<evidence type="ECO:0000313" key="3">
    <source>
        <dbReference type="Proteomes" id="UP000323521"/>
    </source>
</evidence>
<dbReference type="Pfam" id="PF01261">
    <property type="entry name" value="AP_endonuc_2"/>
    <property type="match status" value="1"/>
</dbReference>
<protein>
    <submittedName>
        <fullName evidence="2">Endonuclease IV</fullName>
    </submittedName>
</protein>